<dbReference type="KEGG" id="bpg:Bathy19g00300"/>
<keyword evidence="2" id="KW-1185">Reference proteome</keyword>
<dbReference type="GeneID" id="19010688"/>
<gene>
    <name evidence="1" type="ordered locus">Bathy19g00300</name>
</gene>
<reference evidence="1 2" key="1">
    <citation type="submission" date="2011-10" db="EMBL/GenBank/DDBJ databases">
        <authorList>
            <person name="Genoscope - CEA"/>
        </authorList>
    </citation>
    <scope>NUCLEOTIDE SEQUENCE [LARGE SCALE GENOMIC DNA]</scope>
    <source>
        <strain evidence="1 2">RCC 1105</strain>
    </source>
</reference>
<dbReference type="Proteomes" id="UP000198341">
    <property type="component" value="Chromosome 19"/>
</dbReference>
<protein>
    <submittedName>
        <fullName evidence="1">Uncharacterized protein</fullName>
    </submittedName>
</protein>
<sequence>MNVHKNQKKDHPQPLQTILHRIGPFVFILAHSSCAKSARIESREDSKTLTVAEIGKNGVFFVMQNIKIFIIHWKYCRGPVDFQKESVLLLESILGLLGNTQYEYAVAFKNLKFFQAQSTLIRCTFKEAVNFFDKEYFDFKAIFEKRSFTCWSRLRIE</sequence>
<dbReference type="AlphaFoldDB" id="K8ERD1"/>
<name>K8ERD1_9CHLO</name>
<proteinExistence type="predicted"/>
<dbReference type="EMBL" id="FO082260">
    <property type="protein sequence ID" value="CCO20792.1"/>
    <property type="molecule type" value="Genomic_DNA"/>
</dbReference>
<dbReference type="RefSeq" id="XP_007508073.1">
    <property type="nucleotide sequence ID" value="XM_007508011.1"/>
</dbReference>
<evidence type="ECO:0000313" key="2">
    <source>
        <dbReference type="Proteomes" id="UP000198341"/>
    </source>
</evidence>
<evidence type="ECO:0000313" key="1">
    <source>
        <dbReference type="EMBL" id="CCO20792.1"/>
    </source>
</evidence>
<organism evidence="1 2">
    <name type="scientific">Bathycoccus prasinos</name>
    <dbReference type="NCBI Taxonomy" id="41875"/>
    <lineage>
        <taxon>Eukaryota</taxon>
        <taxon>Viridiplantae</taxon>
        <taxon>Chlorophyta</taxon>
        <taxon>Mamiellophyceae</taxon>
        <taxon>Mamiellales</taxon>
        <taxon>Bathycoccaceae</taxon>
        <taxon>Bathycoccus</taxon>
    </lineage>
</organism>
<accession>K8ERD1</accession>